<dbReference type="Pfam" id="PF04402">
    <property type="entry name" value="SIMPL"/>
    <property type="match status" value="1"/>
</dbReference>
<evidence type="ECO:0000256" key="1">
    <source>
        <dbReference type="SAM" id="Phobius"/>
    </source>
</evidence>
<sequence length="245" mass="26659">MKENNKKKNIVVIILSVLLVITLIIGGYWFYKMKTSKTITVSGTAEVQITNQISSYSVTVEKHDKDKSKAVEAATLGSQTVVDAAKSFGIEPKDILTQSLNVYQREDPYYENGVTKYKSGDWYASYTVDITLRDLTKSDELTAALVKVENSTMWGPNLRVDDQAINEAEILSKAIEDAKNKAEKLAIGSGKKLGEVISIVETGSYNSYPMLKTMDSAGGAGGSGFSVEPGSTTVSKSVTVTFRLK</sequence>
<protein>
    <submittedName>
        <fullName evidence="2">SIMPL domain-containing protein</fullName>
    </submittedName>
</protein>
<proteinExistence type="predicted"/>
<name>A0A7X9HT29_UNCKA</name>
<dbReference type="InterPro" id="IPR052022">
    <property type="entry name" value="26kDa_periplasmic_antigen"/>
</dbReference>
<keyword evidence="1" id="KW-0812">Transmembrane</keyword>
<keyword evidence="1" id="KW-0472">Membrane</keyword>
<evidence type="ECO:0000313" key="3">
    <source>
        <dbReference type="Proteomes" id="UP000590542"/>
    </source>
</evidence>
<gene>
    <name evidence="2" type="ORF">GYA37_04175</name>
</gene>
<dbReference type="PANTHER" id="PTHR34387:SF2">
    <property type="entry name" value="SLR1258 PROTEIN"/>
    <property type="match status" value="1"/>
</dbReference>
<dbReference type="PANTHER" id="PTHR34387">
    <property type="entry name" value="SLR1258 PROTEIN"/>
    <property type="match status" value="1"/>
</dbReference>
<dbReference type="GO" id="GO:0006974">
    <property type="term" value="P:DNA damage response"/>
    <property type="evidence" value="ECO:0007669"/>
    <property type="project" value="TreeGrafter"/>
</dbReference>
<dbReference type="Gene3D" id="3.30.110.170">
    <property type="entry name" value="Protein of unknown function (DUF541), domain 1"/>
    <property type="match status" value="1"/>
</dbReference>
<dbReference type="Proteomes" id="UP000590542">
    <property type="component" value="Unassembled WGS sequence"/>
</dbReference>
<evidence type="ECO:0000313" key="2">
    <source>
        <dbReference type="EMBL" id="NMB92002.1"/>
    </source>
</evidence>
<comment type="caution">
    <text evidence="2">The sequence shown here is derived from an EMBL/GenBank/DDBJ whole genome shotgun (WGS) entry which is preliminary data.</text>
</comment>
<accession>A0A7X9HT29</accession>
<dbReference type="AlphaFoldDB" id="A0A7X9HT29"/>
<reference evidence="2 3" key="1">
    <citation type="journal article" date="2020" name="Biotechnol. Biofuels">
        <title>New insights from the biogas microbiome by comprehensive genome-resolved metagenomics of nearly 1600 species originating from multiple anaerobic digesters.</title>
        <authorList>
            <person name="Campanaro S."/>
            <person name="Treu L."/>
            <person name="Rodriguez-R L.M."/>
            <person name="Kovalovszki A."/>
            <person name="Ziels R.M."/>
            <person name="Maus I."/>
            <person name="Zhu X."/>
            <person name="Kougias P.G."/>
            <person name="Basile A."/>
            <person name="Luo G."/>
            <person name="Schluter A."/>
            <person name="Konstantinidis K.T."/>
            <person name="Angelidaki I."/>
        </authorList>
    </citation>
    <scope>NUCLEOTIDE SEQUENCE [LARGE SCALE GENOMIC DNA]</scope>
    <source>
        <strain evidence="2">AS27yjCOA_202</strain>
    </source>
</reference>
<organism evidence="2 3">
    <name type="scientific">candidate division WWE3 bacterium</name>
    <dbReference type="NCBI Taxonomy" id="2053526"/>
    <lineage>
        <taxon>Bacteria</taxon>
        <taxon>Katanobacteria</taxon>
    </lineage>
</organism>
<dbReference type="InterPro" id="IPR007497">
    <property type="entry name" value="SIMPL/DUF541"/>
</dbReference>
<feature type="transmembrane region" description="Helical" evidence="1">
    <location>
        <begin position="12"/>
        <end position="31"/>
    </location>
</feature>
<dbReference type="EMBL" id="JAAZNV010000014">
    <property type="protein sequence ID" value="NMB92002.1"/>
    <property type="molecule type" value="Genomic_DNA"/>
</dbReference>
<dbReference type="Gene3D" id="3.30.70.2970">
    <property type="entry name" value="Protein of unknown function (DUF541), domain 2"/>
    <property type="match status" value="1"/>
</dbReference>
<keyword evidence="1" id="KW-1133">Transmembrane helix</keyword>